<sequence>MKSGGYGLNDDKDNDVTTPHTLSFHLPNDKASGRTEIRREIVSDRWFSRNLVIPRMLSSIIEKINNVQDGISSSFKGLAVGQPLPKEKPESTVGSAVLSRYENSWMDLTNAAEYNANLARDIGRTISIFHNSIRRKRQIWSSFKSECQSLDDVIVSTESVVNMIGKLRMDIAGIEEDLIRLENLIECEEFYKKRDLEKMKLNLYREQKLENLDNFRASLSMKHTEKMKRKEEQESYVKQVKTEVLEERFKQDMENFKSFGVLPESNQRQERAMTSSLDDIVLEQDTDSLAKYLDDS</sequence>
<evidence type="ECO:0000313" key="3">
    <source>
        <dbReference type="EMBL" id="BET02359.1"/>
    </source>
</evidence>
<evidence type="ECO:0008006" key="5">
    <source>
        <dbReference type="Google" id="ProtNLM"/>
    </source>
</evidence>
<dbReference type="EMBL" id="AP028922">
    <property type="protein sequence ID" value="BET02359.1"/>
    <property type="molecule type" value="Genomic_DNA"/>
</dbReference>
<protein>
    <recommendedName>
        <fullName evidence="5">Biogenesis of lysosome-related organelles complex 1 subunit 5</fullName>
    </recommendedName>
</protein>
<evidence type="ECO:0000256" key="1">
    <source>
        <dbReference type="ARBA" id="ARBA00008686"/>
    </source>
</evidence>
<dbReference type="PANTHER" id="PTHR16294:SF6">
    <property type="entry name" value="DYNAMIN N-TERMINAL DOMAIN-CONTAINING PROTEIN"/>
    <property type="match status" value="1"/>
</dbReference>
<organism evidence="3 4">
    <name type="scientific">Nesidiocoris tenuis</name>
    <dbReference type="NCBI Taxonomy" id="355587"/>
    <lineage>
        <taxon>Eukaryota</taxon>
        <taxon>Metazoa</taxon>
        <taxon>Ecdysozoa</taxon>
        <taxon>Arthropoda</taxon>
        <taxon>Hexapoda</taxon>
        <taxon>Insecta</taxon>
        <taxon>Pterygota</taxon>
        <taxon>Neoptera</taxon>
        <taxon>Paraneoptera</taxon>
        <taxon>Hemiptera</taxon>
        <taxon>Heteroptera</taxon>
        <taxon>Panheteroptera</taxon>
        <taxon>Cimicomorpha</taxon>
        <taxon>Miridae</taxon>
        <taxon>Dicyphina</taxon>
        <taxon>Nesidiocoris</taxon>
    </lineage>
</organism>
<comment type="similarity">
    <text evidence="1">Belongs to the dysbindin family.</text>
</comment>
<accession>A0ABN7BDA1</accession>
<evidence type="ECO:0000313" key="4">
    <source>
        <dbReference type="Proteomes" id="UP001307889"/>
    </source>
</evidence>
<name>A0ABN7BDA1_9HEMI</name>
<dbReference type="PANTHER" id="PTHR16294">
    <property type="entry name" value="DYSTROBREVIN BINDING PROTEIN 1 DYSBINDIN"/>
    <property type="match status" value="1"/>
</dbReference>
<gene>
    <name evidence="3" type="ORF">NTJ_15177</name>
</gene>
<feature type="region of interest" description="Disordered" evidence="2">
    <location>
        <begin position="1"/>
        <end position="29"/>
    </location>
</feature>
<evidence type="ECO:0000256" key="2">
    <source>
        <dbReference type="SAM" id="MobiDB-lite"/>
    </source>
</evidence>
<dbReference type="Proteomes" id="UP001307889">
    <property type="component" value="Chromosome 14"/>
</dbReference>
<proteinExistence type="inferred from homology"/>
<reference evidence="3 4" key="1">
    <citation type="submission" date="2023-09" db="EMBL/GenBank/DDBJ databases">
        <title>Nesidiocoris tenuis whole genome shotgun sequence.</title>
        <authorList>
            <person name="Shibata T."/>
            <person name="Shimoda M."/>
            <person name="Kobayashi T."/>
            <person name="Uehara T."/>
        </authorList>
    </citation>
    <scope>NUCLEOTIDE SEQUENCE [LARGE SCALE GENOMIC DNA]</scope>
    <source>
        <strain evidence="3 4">Japan</strain>
    </source>
</reference>
<keyword evidence="4" id="KW-1185">Reference proteome</keyword>
<dbReference type="InterPro" id="IPR007531">
    <property type="entry name" value="Dysbindin"/>
</dbReference>